<dbReference type="OrthoDB" id="331642at2"/>
<keyword evidence="2" id="KW-1185">Reference proteome</keyword>
<accession>A0A2M9Y9U6</accession>
<dbReference type="Proteomes" id="UP000231926">
    <property type="component" value="Unassembled WGS sequence"/>
</dbReference>
<proteinExistence type="predicted"/>
<dbReference type="RefSeq" id="WP_100711250.1">
    <property type="nucleotide sequence ID" value="NZ_NPDR01000007.1"/>
</dbReference>
<organism evidence="1 2">
    <name type="scientific">Leptospira saintgironsiae</name>
    <dbReference type="NCBI Taxonomy" id="2023183"/>
    <lineage>
        <taxon>Bacteria</taxon>
        <taxon>Pseudomonadati</taxon>
        <taxon>Spirochaetota</taxon>
        <taxon>Spirochaetia</taxon>
        <taxon>Leptospirales</taxon>
        <taxon>Leptospiraceae</taxon>
        <taxon>Leptospira</taxon>
    </lineage>
</organism>
<dbReference type="AlphaFoldDB" id="A0A2M9Y9U6"/>
<sequence length="76" mass="8543">MYKNNIEFIINSTNKDEPMYGILALVSDTLESMKADISSQRADEEQKKAFRSAMKDMISGLIKLNGIVEGMGQKVR</sequence>
<reference evidence="1 2" key="1">
    <citation type="submission" date="2017-07" db="EMBL/GenBank/DDBJ databases">
        <title>Leptospira spp. isolated from tropical soils.</title>
        <authorList>
            <person name="Thibeaux R."/>
            <person name="Iraola G."/>
            <person name="Ferres I."/>
            <person name="Bierque E."/>
            <person name="Girault D."/>
            <person name="Soupe-Gilbert M.-E."/>
            <person name="Picardeau M."/>
            <person name="Goarant C."/>
        </authorList>
    </citation>
    <scope>NUCLEOTIDE SEQUENCE [LARGE SCALE GENOMIC DNA]</scope>
    <source>
        <strain evidence="1 2">FH4-C-A2</strain>
    </source>
</reference>
<gene>
    <name evidence="1" type="ORF">CH362_15600</name>
</gene>
<evidence type="ECO:0000313" key="2">
    <source>
        <dbReference type="Proteomes" id="UP000231926"/>
    </source>
</evidence>
<comment type="caution">
    <text evidence="1">The sequence shown here is derived from an EMBL/GenBank/DDBJ whole genome shotgun (WGS) entry which is preliminary data.</text>
</comment>
<evidence type="ECO:0000313" key="1">
    <source>
        <dbReference type="EMBL" id="PJZ48206.1"/>
    </source>
</evidence>
<dbReference type="EMBL" id="NPDR01000007">
    <property type="protein sequence ID" value="PJZ48206.1"/>
    <property type="molecule type" value="Genomic_DNA"/>
</dbReference>
<name>A0A2M9Y9U6_9LEPT</name>
<protein>
    <submittedName>
        <fullName evidence="1">Uncharacterized protein</fullName>
    </submittedName>
</protein>